<keyword evidence="3" id="KW-1185">Reference proteome</keyword>
<dbReference type="OrthoDB" id="9810174at2"/>
<dbReference type="InterPro" id="IPR037053">
    <property type="entry name" value="Phage_tail_collar_dom_sf"/>
</dbReference>
<dbReference type="AlphaFoldDB" id="A0A3S0V0B8"/>
<organism evidence="2 3">
    <name type="scientific">Azospirillum doebereinerae</name>
    <dbReference type="NCBI Taxonomy" id="92933"/>
    <lineage>
        <taxon>Bacteria</taxon>
        <taxon>Pseudomonadati</taxon>
        <taxon>Pseudomonadota</taxon>
        <taxon>Alphaproteobacteria</taxon>
        <taxon>Rhodospirillales</taxon>
        <taxon>Azospirillaceae</taxon>
        <taxon>Azospirillum</taxon>
    </lineage>
</organism>
<accession>A0A3S0V0B8</accession>
<name>A0A3S0V0B8_9PROT</name>
<dbReference type="SUPFAM" id="SSF88874">
    <property type="entry name" value="Receptor-binding domain of short tail fibre protein gp12"/>
    <property type="match status" value="1"/>
</dbReference>
<protein>
    <recommendedName>
        <fullName evidence="1">Phage tail collar domain-containing protein</fullName>
    </recommendedName>
</protein>
<sequence>MVPWNWAPMNYQLCQGQLVTVQQYEALYSLMGFTFGGNGSSNFNLPNLQGRTPIGTGILNATQYTLGNAGGTQATTLSLTNMPAHTHSASFTGTGGGSGTPASASGSVTLSVAGSLSGAQATGTIAPKALSTQISGGVNLPNATNNAIGRVSASSATFYTPNASDVPLQNTDATLTVSGGSITGSATGTVTLPVSGGGGGITGGIVSIGPTGSGLPFSTMQPYLAMSFIIAMNGLYPDRP</sequence>
<dbReference type="Gene3D" id="3.90.1340.10">
    <property type="entry name" value="Phage tail collar domain"/>
    <property type="match status" value="1"/>
</dbReference>
<evidence type="ECO:0000313" key="2">
    <source>
        <dbReference type="EMBL" id="RUQ68561.1"/>
    </source>
</evidence>
<dbReference type="Proteomes" id="UP000280346">
    <property type="component" value="Unassembled WGS sequence"/>
</dbReference>
<reference evidence="2 3" key="1">
    <citation type="submission" date="2018-12" db="EMBL/GenBank/DDBJ databases">
        <authorList>
            <person name="Yang Y."/>
        </authorList>
    </citation>
    <scope>NUCLEOTIDE SEQUENCE [LARGE SCALE GENOMIC DNA]</scope>
    <source>
        <strain evidence="2 3">GSF71</strain>
    </source>
</reference>
<comment type="caution">
    <text evidence="2">The sequence shown here is derived from an EMBL/GenBank/DDBJ whole genome shotgun (WGS) entry which is preliminary data.</text>
</comment>
<dbReference type="Pfam" id="PF07484">
    <property type="entry name" value="Collar"/>
    <property type="match status" value="1"/>
</dbReference>
<evidence type="ECO:0000259" key="1">
    <source>
        <dbReference type="Pfam" id="PF07484"/>
    </source>
</evidence>
<evidence type="ECO:0000313" key="3">
    <source>
        <dbReference type="Proteomes" id="UP000280346"/>
    </source>
</evidence>
<dbReference type="EMBL" id="RZIJ01000014">
    <property type="protein sequence ID" value="RUQ68561.1"/>
    <property type="molecule type" value="Genomic_DNA"/>
</dbReference>
<dbReference type="InterPro" id="IPR011083">
    <property type="entry name" value="Phage_tail_collar_dom"/>
</dbReference>
<proteinExistence type="predicted"/>
<gene>
    <name evidence="2" type="ORF">EJ913_17950</name>
</gene>
<feature type="domain" description="Phage tail collar" evidence="1">
    <location>
        <begin position="1"/>
        <end position="53"/>
    </location>
</feature>